<keyword evidence="2 7" id="KW-0699">rRNA-binding</keyword>
<keyword evidence="10" id="KW-1185">Reference proteome</keyword>
<evidence type="ECO:0000256" key="6">
    <source>
        <dbReference type="ARBA" id="ARBA00035163"/>
    </source>
</evidence>
<accession>A0A3D9BN15</accession>
<evidence type="ECO:0000256" key="7">
    <source>
        <dbReference type="HAMAP-Rule" id="MF_00531"/>
    </source>
</evidence>
<proteinExistence type="inferred from homology"/>
<protein>
    <recommendedName>
        <fullName evidence="6 7">Small ribosomal subunit protein uS19</fullName>
    </recommendedName>
</protein>
<keyword evidence="5 7" id="KW-0687">Ribonucleoprotein</keyword>
<gene>
    <name evidence="7" type="primary">rpsS</name>
    <name evidence="9" type="ORF">DRV84_12870</name>
</gene>
<dbReference type="PIRSF" id="PIRSF002144">
    <property type="entry name" value="Ribosomal_S19"/>
    <property type="match status" value="1"/>
</dbReference>
<evidence type="ECO:0000256" key="2">
    <source>
        <dbReference type="ARBA" id="ARBA00022730"/>
    </source>
</evidence>
<evidence type="ECO:0000256" key="1">
    <source>
        <dbReference type="ARBA" id="ARBA00007345"/>
    </source>
</evidence>
<dbReference type="InterPro" id="IPR005732">
    <property type="entry name" value="Ribosomal_uS19_bac-type"/>
</dbReference>
<organism evidence="9 10">
    <name type="scientific">Rhodosalinus sediminis</name>
    <dbReference type="NCBI Taxonomy" id="1940533"/>
    <lineage>
        <taxon>Bacteria</taxon>
        <taxon>Pseudomonadati</taxon>
        <taxon>Pseudomonadota</taxon>
        <taxon>Alphaproteobacteria</taxon>
        <taxon>Rhodobacterales</taxon>
        <taxon>Paracoccaceae</taxon>
        <taxon>Rhodosalinus</taxon>
    </lineage>
</organism>
<evidence type="ECO:0000313" key="10">
    <source>
        <dbReference type="Proteomes" id="UP000257131"/>
    </source>
</evidence>
<dbReference type="FunFam" id="3.30.860.10:FF:000001">
    <property type="entry name" value="30S ribosomal protein S19"/>
    <property type="match status" value="1"/>
</dbReference>
<dbReference type="PANTHER" id="PTHR11880:SF8">
    <property type="entry name" value="SMALL RIBOSOMAL SUBUNIT PROTEIN US19M"/>
    <property type="match status" value="1"/>
</dbReference>
<dbReference type="RefSeq" id="WP_115981359.1">
    <property type="nucleotide sequence ID" value="NZ_CAJXNW010000042.1"/>
</dbReference>
<dbReference type="GO" id="GO:0000028">
    <property type="term" value="P:ribosomal small subunit assembly"/>
    <property type="evidence" value="ECO:0007669"/>
    <property type="project" value="TreeGrafter"/>
</dbReference>
<dbReference type="GO" id="GO:0019843">
    <property type="term" value="F:rRNA binding"/>
    <property type="evidence" value="ECO:0007669"/>
    <property type="project" value="UniProtKB-UniRule"/>
</dbReference>
<dbReference type="InterPro" id="IPR020934">
    <property type="entry name" value="Ribosomal_uS19_CS"/>
</dbReference>
<evidence type="ECO:0000313" key="9">
    <source>
        <dbReference type="EMBL" id="REC54925.1"/>
    </source>
</evidence>
<reference evidence="9 10" key="1">
    <citation type="journal article" date="2017" name="Int. J. Syst. Evol. Microbiol.">
        <title>Rhodosalinus sediminis gen. nov., sp. nov., isolated from marine saltern.</title>
        <authorList>
            <person name="Guo L.Y."/>
            <person name="Ling S.K."/>
            <person name="Li C.M."/>
            <person name="Chen G.J."/>
            <person name="Du Z.J."/>
        </authorList>
    </citation>
    <scope>NUCLEOTIDE SEQUENCE [LARGE SCALE GENOMIC DNA]</scope>
    <source>
        <strain evidence="9 10">WDN1C137</strain>
    </source>
</reference>
<dbReference type="GO" id="GO:0003735">
    <property type="term" value="F:structural constituent of ribosome"/>
    <property type="evidence" value="ECO:0007669"/>
    <property type="project" value="InterPro"/>
</dbReference>
<dbReference type="EMBL" id="QOHR01000023">
    <property type="protein sequence ID" value="REC54925.1"/>
    <property type="molecule type" value="Genomic_DNA"/>
</dbReference>
<name>A0A3D9BN15_9RHOB</name>
<comment type="function">
    <text evidence="7">Protein S19 forms a complex with S13 that binds strongly to the 16S ribosomal RNA.</text>
</comment>
<evidence type="ECO:0000256" key="8">
    <source>
        <dbReference type="RuleBase" id="RU003485"/>
    </source>
</evidence>
<dbReference type="SUPFAM" id="SSF54570">
    <property type="entry name" value="Ribosomal protein S19"/>
    <property type="match status" value="1"/>
</dbReference>
<dbReference type="InterPro" id="IPR023575">
    <property type="entry name" value="Ribosomal_uS19_SF"/>
</dbReference>
<comment type="caution">
    <text evidence="9">The sequence shown here is derived from an EMBL/GenBank/DDBJ whole genome shotgun (WGS) entry which is preliminary data.</text>
</comment>
<dbReference type="Pfam" id="PF00203">
    <property type="entry name" value="Ribosomal_S19"/>
    <property type="match status" value="1"/>
</dbReference>
<dbReference type="OrthoDB" id="9797833at2"/>
<dbReference type="PRINTS" id="PR00975">
    <property type="entry name" value="RIBOSOMALS19"/>
</dbReference>
<dbReference type="PANTHER" id="PTHR11880">
    <property type="entry name" value="RIBOSOMAL PROTEIN S19P FAMILY MEMBER"/>
    <property type="match status" value="1"/>
</dbReference>
<dbReference type="AlphaFoldDB" id="A0A3D9BN15"/>
<evidence type="ECO:0000256" key="3">
    <source>
        <dbReference type="ARBA" id="ARBA00022884"/>
    </source>
</evidence>
<keyword evidence="4 7" id="KW-0689">Ribosomal protein</keyword>
<dbReference type="Gene3D" id="3.30.860.10">
    <property type="entry name" value="30s Ribosomal Protein S19, Chain A"/>
    <property type="match status" value="1"/>
</dbReference>
<dbReference type="GO" id="GO:0005737">
    <property type="term" value="C:cytoplasm"/>
    <property type="evidence" value="ECO:0007669"/>
    <property type="project" value="UniProtKB-ARBA"/>
</dbReference>
<dbReference type="GO" id="GO:0006412">
    <property type="term" value="P:translation"/>
    <property type="evidence" value="ECO:0007669"/>
    <property type="project" value="UniProtKB-UniRule"/>
</dbReference>
<dbReference type="GO" id="GO:0015935">
    <property type="term" value="C:small ribosomal subunit"/>
    <property type="evidence" value="ECO:0007669"/>
    <property type="project" value="InterPro"/>
</dbReference>
<evidence type="ECO:0000256" key="4">
    <source>
        <dbReference type="ARBA" id="ARBA00022980"/>
    </source>
</evidence>
<comment type="similarity">
    <text evidence="1 7 8">Belongs to the universal ribosomal protein uS19 family.</text>
</comment>
<dbReference type="Proteomes" id="UP000257131">
    <property type="component" value="Unassembled WGS sequence"/>
</dbReference>
<keyword evidence="3 7" id="KW-0694">RNA-binding</keyword>
<dbReference type="NCBIfam" id="TIGR01050">
    <property type="entry name" value="rpsS_bact"/>
    <property type="match status" value="1"/>
</dbReference>
<dbReference type="HAMAP" id="MF_00531">
    <property type="entry name" value="Ribosomal_uS19"/>
    <property type="match status" value="1"/>
</dbReference>
<evidence type="ECO:0000256" key="5">
    <source>
        <dbReference type="ARBA" id="ARBA00023274"/>
    </source>
</evidence>
<dbReference type="PROSITE" id="PS00323">
    <property type="entry name" value="RIBOSOMAL_S19"/>
    <property type="match status" value="1"/>
</dbReference>
<sequence>MARSVWKGPFVDSYVLKKAETARESGRNDVIKIWSRRSTILPQFVGLTFGVYNGQKHIPVLVSEDMIGQKFGEYAPTRTYYGHMADKKAKRR</sequence>
<dbReference type="InterPro" id="IPR002222">
    <property type="entry name" value="Ribosomal_uS19"/>
</dbReference>